<keyword evidence="1" id="KW-0732">Signal</keyword>
<feature type="chain" id="PRO_5017467792" evidence="1">
    <location>
        <begin position="24"/>
        <end position="245"/>
    </location>
</feature>
<dbReference type="STRING" id="83765.SAMN05660284_02701"/>
<dbReference type="PANTHER" id="PTHR38834:SF3">
    <property type="entry name" value="SOLUTE-BINDING PROTEIN FAMILY 3_N-TERMINAL DOMAIN-CONTAINING PROTEIN"/>
    <property type="match status" value="1"/>
</dbReference>
<name>A0A1I5DME1_9NEIS</name>
<evidence type="ECO:0000313" key="4">
    <source>
        <dbReference type="Proteomes" id="UP000242869"/>
    </source>
</evidence>
<dbReference type="Proteomes" id="UP000242869">
    <property type="component" value="Unassembled WGS sequence"/>
</dbReference>
<dbReference type="EMBL" id="FOVE01000026">
    <property type="protein sequence ID" value="SFO00297.1"/>
    <property type="molecule type" value="Genomic_DNA"/>
</dbReference>
<protein>
    <submittedName>
        <fullName evidence="3">Polar amino acid transport system substrate-binding protein</fullName>
    </submittedName>
</protein>
<reference evidence="4" key="1">
    <citation type="submission" date="2016-10" db="EMBL/GenBank/DDBJ databases">
        <authorList>
            <person name="Varghese N."/>
            <person name="Submissions S."/>
        </authorList>
    </citation>
    <scope>NUCLEOTIDE SEQUENCE [LARGE SCALE GENOMIC DNA]</scope>
    <source>
        <strain evidence="4">DSM 6150</strain>
    </source>
</reference>
<evidence type="ECO:0000313" key="3">
    <source>
        <dbReference type="EMBL" id="SFO00297.1"/>
    </source>
</evidence>
<gene>
    <name evidence="3" type="ORF">SAMN05660284_02701</name>
</gene>
<evidence type="ECO:0000256" key="1">
    <source>
        <dbReference type="SAM" id="SignalP"/>
    </source>
</evidence>
<accession>A0A1I5DME1</accession>
<organism evidence="3 4">
    <name type="scientific">Formivibrio citricus</name>
    <dbReference type="NCBI Taxonomy" id="83765"/>
    <lineage>
        <taxon>Bacteria</taxon>
        <taxon>Pseudomonadati</taxon>
        <taxon>Pseudomonadota</taxon>
        <taxon>Betaproteobacteria</taxon>
        <taxon>Neisseriales</taxon>
        <taxon>Chitinibacteraceae</taxon>
        <taxon>Formivibrio</taxon>
    </lineage>
</organism>
<dbReference type="RefSeq" id="WP_091197891.1">
    <property type="nucleotide sequence ID" value="NZ_FOVE01000026.1"/>
</dbReference>
<feature type="domain" description="Solute-binding protein family 3/N-terminal" evidence="2">
    <location>
        <begin position="28"/>
        <end position="244"/>
    </location>
</feature>
<dbReference type="InterPro" id="IPR001638">
    <property type="entry name" value="Solute-binding_3/MltF_N"/>
</dbReference>
<keyword evidence="4" id="KW-1185">Reference proteome</keyword>
<dbReference type="SUPFAM" id="SSF53850">
    <property type="entry name" value="Periplasmic binding protein-like II"/>
    <property type="match status" value="1"/>
</dbReference>
<dbReference type="OrthoDB" id="8594082at2"/>
<dbReference type="Pfam" id="PF00497">
    <property type="entry name" value="SBP_bac_3"/>
    <property type="match status" value="1"/>
</dbReference>
<evidence type="ECO:0000259" key="2">
    <source>
        <dbReference type="Pfam" id="PF00497"/>
    </source>
</evidence>
<dbReference type="AlphaFoldDB" id="A0A1I5DME1"/>
<proteinExistence type="predicted"/>
<dbReference type="Gene3D" id="3.40.190.10">
    <property type="entry name" value="Periplasmic binding protein-like II"/>
    <property type="match status" value="2"/>
</dbReference>
<dbReference type="PANTHER" id="PTHR38834">
    <property type="entry name" value="PERIPLASMIC SUBSTRATE BINDING PROTEIN FAMILY 3"/>
    <property type="match status" value="1"/>
</dbReference>
<feature type="signal peptide" evidence="1">
    <location>
        <begin position="1"/>
        <end position="23"/>
    </location>
</feature>
<sequence>MTAIRRSLFLFLLALWLPRHAWAEAELIVLTDNRHPLAWIEKGKPRGIAYDLVVATMKELGLTPTIEFVSFMRGMKMAQHHDNYVFFSVTRTPDRSDKFKWAGPLLQNDIYVYKLKGNPAQIRSLADLEKLGGVGVPKGMSQDTYLTNGGLHNIMRSDTLANTLRSLVNKRVDAIAMGQATLPSTAKEIGLEMAQLEETPLMLYENPLHIAFSKNVSDETVQRWQKALDKVKQEKYKQLINTYLR</sequence>